<organism evidence="3 4">
    <name type="scientific">Cytobacillus horneckiae</name>
    <dbReference type="NCBI Taxonomy" id="549687"/>
    <lineage>
        <taxon>Bacteria</taxon>
        <taxon>Bacillati</taxon>
        <taxon>Bacillota</taxon>
        <taxon>Bacilli</taxon>
        <taxon>Bacillales</taxon>
        <taxon>Bacillaceae</taxon>
        <taxon>Cytobacillus</taxon>
    </lineage>
</organism>
<accession>A0A2N0ZFX9</accession>
<protein>
    <recommendedName>
        <fullName evidence="2">Sigma factor regulator C-terminal domain-containing protein</fullName>
    </recommendedName>
</protein>
<evidence type="ECO:0000259" key="2">
    <source>
        <dbReference type="Pfam" id="PF13791"/>
    </source>
</evidence>
<feature type="region of interest" description="Disordered" evidence="1">
    <location>
        <begin position="25"/>
        <end position="45"/>
    </location>
</feature>
<dbReference type="Pfam" id="PF13791">
    <property type="entry name" value="Sigma_reg_C"/>
    <property type="match status" value="1"/>
</dbReference>
<reference evidence="3 4" key="1">
    <citation type="journal article" date="2010" name="Int. J. Syst. Evol. Microbiol.">
        <title>Bacillus horneckiae sp. nov., isolated from a spacecraft-assembly clean room.</title>
        <authorList>
            <person name="Vaishampayan P."/>
            <person name="Probst A."/>
            <person name="Krishnamurthi S."/>
            <person name="Ghosh S."/>
            <person name="Osman S."/>
            <person name="McDowall A."/>
            <person name="Ruckmani A."/>
            <person name="Mayilraj S."/>
            <person name="Venkateswaran K."/>
        </authorList>
    </citation>
    <scope>NUCLEOTIDE SEQUENCE [LARGE SCALE GENOMIC DNA]</scope>
    <source>
        <strain evidence="4">1PO1SC</strain>
    </source>
</reference>
<name>A0A2N0ZFX9_9BACI</name>
<keyword evidence="4" id="KW-1185">Reference proteome</keyword>
<dbReference type="Proteomes" id="UP000233343">
    <property type="component" value="Unassembled WGS sequence"/>
</dbReference>
<dbReference type="EMBL" id="PISD01000030">
    <property type="protein sequence ID" value="PKG28421.1"/>
    <property type="molecule type" value="Genomic_DNA"/>
</dbReference>
<dbReference type="AlphaFoldDB" id="A0A2N0ZFX9"/>
<evidence type="ECO:0000256" key="1">
    <source>
        <dbReference type="SAM" id="MobiDB-lite"/>
    </source>
</evidence>
<feature type="domain" description="Sigma factor regulator C-terminal" evidence="2">
    <location>
        <begin position="49"/>
        <end position="135"/>
    </location>
</feature>
<sequence length="145" mass="17100">MNSSLLEKNPKPLTKSLVIRCNRMNNMKHAGRGHRSRVDRGSNADDDYMSQSYSYRLTEEYLDESKKRMLNNMDHLIDNESKSYYEDFLGLSHLIERRDYTKENGFIPYGAVVTGPVKELLKLKEQPQLKAPILGDMHYWNWRKE</sequence>
<evidence type="ECO:0000313" key="4">
    <source>
        <dbReference type="Proteomes" id="UP000233343"/>
    </source>
</evidence>
<evidence type="ECO:0000313" key="3">
    <source>
        <dbReference type="EMBL" id="PKG28421.1"/>
    </source>
</evidence>
<comment type="caution">
    <text evidence="3">The sequence shown here is derived from an EMBL/GenBank/DDBJ whole genome shotgun (WGS) entry which is preliminary data.</text>
</comment>
<gene>
    <name evidence="3" type="ORF">CWS20_14545</name>
</gene>
<proteinExistence type="predicted"/>
<dbReference type="InterPro" id="IPR025672">
    <property type="entry name" value="Sigma_reg_C_dom"/>
</dbReference>